<name>A0A0A7TYB5_9CAUD</name>
<accession>A0A0A7TYB5</accession>
<keyword evidence="2" id="KW-1185">Reference proteome</keyword>
<dbReference type="KEGG" id="vg:26646522"/>
<organism evidence="1 2">
    <name type="scientific">Salmonella phage Shivani</name>
    <dbReference type="NCBI Taxonomy" id="1572715"/>
    <lineage>
        <taxon>Viruses</taxon>
        <taxon>Duplodnaviria</taxon>
        <taxon>Heunggongvirae</taxon>
        <taxon>Uroviricota</taxon>
        <taxon>Caudoviricetes</taxon>
        <taxon>Demerecviridae</taxon>
        <taxon>Markadamsvirinae</taxon>
        <taxon>Tequintavirus</taxon>
        <taxon>Tequintavirus shivani</taxon>
    </lineage>
</organism>
<reference evidence="2" key="1">
    <citation type="submission" date="2014-11" db="EMBL/GenBank/DDBJ databases">
        <title>Complete Genome of Salmonella enterica serovar Typhimurium Siphophage Shivani.</title>
        <authorList>
            <person name="Piya D."/>
            <person name="Xie Y."/>
            <person name="Hernandez A.C."/>
            <person name="Everett G.F.K."/>
        </authorList>
    </citation>
    <scope>NUCLEOTIDE SEQUENCE [LARGE SCALE GENOMIC DNA]</scope>
</reference>
<evidence type="ECO:0000313" key="1">
    <source>
        <dbReference type="EMBL" id="AJA73518.1"/>
    </source>
</evidence>
<protein>
    <recommendedName>
        <fullName evidence="3">Recombination related exonuclease</fullName>
    </recommendedName>
</protein>
<dbReference type="GeneID" id="26646522"/>
<proteinExistence type="predicted"/>
<evidence type="ECO:0000313" key="2">
    <source>
        <dbReference type="Proteomes" id="UP000031070"/>
    </source>
</evidence>
<dbReference type="EMBL" id="KP143763">
    <property type="protein sequence ID" value="AJA73518.1"/>
    <property type="molecule type" value="Genomic_DNA"/>
</dbReference>
<dbReference type="RefSeq" id="YP_009194715.1">
    <property type="nucleotide sequence ID" value="NC_028754.1"/>
</dbReference>
<gene>
    <name evidence="1" type="ORF">CPT_Shivani71</name>
</gene>
<sequence>MGMNMLYVLRELIEAARKSGDAVSVKHLSTVLGDLQRIDKDCVTELEFTNWLKSQLKAIENTRIAAEKSNVDYTPDAEYLDLLARLEHDYALQQLTETEIRKYFAELVKLNPSITKALLMKTIKAEFTGRYDGKTAALIASEFF</sequence>
<evidence type="ECO:0008006" key="3">
    <source>
        <dbReference type="Google" id="ProtNLM"/>
    </source>
</evidence>
<dbReference type="Proteomes" id="UP000031070">
    <property type="component" value="Segment"/>
</dbReference>
<dbReference type="OrthoDB" id="13053at10239"/>